<dbReference type="AlphaFoldDB" id="A0A371G7K6"/>
<dbReference type="PANTHER" id="PTHR42648:SF28">
    <property type="entry name" value="TRANSPOSON-ENCODED PROTEIN WITH RIBONUCLEASE H-LIKE AND RETROVIRUS ZINC FINGER-LIKE DOMAINS"/>
    <property type="match status" value="1"/>
</dbReference>
<dbReference type="InterPro" id="IPR012337">
    <property type="entry name" value="RNaseH-like_sf"/>
</dbReference>
<dbReference type="Proteomes" id="UP000257109">
    <property type="component" value="Unassembled WGS sequence"/>
</dbReference>
<keyword evidence="2" id="KW-1185">Reference proteome</keyword>
<comment type="caution">
    <text evidence="1">The sequence shown here is derived from an EMBL/GenBank/DDBJ whole genome shotgun (WGS) entry which is preliminary data.</text>
</comment>
<dbReference type="OrthoDB" id="1935113at2759"/>
<protein>
    <recommendedName>
        <fullName evidence="3">Integrase catalytic domain-containing protein</fullName>
    </recommendedName>
</protein>
<reference evidence="1" key="1">
    <citation type="submission" date="2018-05" db="EMBL/GenBank/DDBJ databases">
        <title>Draft genome of Mucuna pruriens seed.</title>
        <authorList>
            <person name="Nnadi N.E."/>
            <person name="Vos R."/>
            <person name="Hasami M.H."/>
            <person name="Devisetty U.K."/>
            <person name="Aguiy J.C."/>
        </authorList>
    </citation>
    <scope>NUCLEOTIDE SEQUENCE [LARGE SCALE GENOMIC DNA]</scope>
    <source>
        <strain evidence="1">JCA_2017</strain>
    </source>
</reference>
<accession>A0A371G7K6</accession>
<dbReference type="SUPFAM" id="SSF53098">
    <property type="entry name" value="Ribonuclease H-like"/>
    <property type="match status" value="1"/>
</dbReference>
<evidence type="ECO:0008006" key="3">
    <source>
        <dbReference type="Google" id="ProtNLM"/>
    </source>
</evidence>
<dbReference type="InterPro" id="IPR036397">
    <property type="entry name" value="RNaseH_sf"/>
</dbReference>
<feature type="non-terminal residue" evidence="1">
    <location>
        <position position="1"/>
    </location>
</feature>
<evidence type="ECO:0000313" key="2">
    <source>
        <dbReference type="Proteomes" id="UP000257109"/>
    </source>
</evidence>
<organism evidence="1 2">
    <name type="scientific">Mucuna pruriens</name>
    <name type="common">Velvet bean</name>
    <name type="synonym">Dolichos pruriens</name>
    <dbReference type="NCBI Taxonomy" id="157652"/>
    <lineage>
        <taxon>Eukaryota</taxon>
        <taxon>Viridiplantae</taxon>
        <taxon>Streptophyta</taxon>
        <taxon>Embryophyta</taxon>
        <taxon>Tracheophyta</taxon>
        <taxon>Spermatophyta</taxon>
        <taxon>Magnoliopsida</taxon>
        <taxon>eudicotyledons</taxon>
        <taxon>Gunneridae</taxon>
        <taxon>Pentapetalae</taxon>
        <taxon>rosids</taxon>
        <taxon>fabids</taxon>
        <taxon>Fabales</taxon>
        <taxon>Fabaceae</taxon>
        <taxon>Papilionoideae</taxon>
        <taxon>50 kb inversion clade</taxon>
        <taxon>NPAAA clade</taxon>
        <taxon>indigoferoid/millettioid clade</taxon>
        <taxon>Phaseoleae</taxon>
        <taxon>Mucuna</taxon>
    </lineage>
</organism>
<dbReference type="PANTHER" id="PTHR42648">
    <property type="entry name" value="TRANSPOSASE, PUTATIVE-RELATED"/>
    <property type="match status" value="1"/>
</dbReference>
<gene>
    <name evidence="1" type="ORF">CR513_32151</name>
</gene>
<dbReference type="EMBL" id="QJKJ01006505">
    <property type="protein sequence ID" value="RDX86505.1"/>
    <property type="molecule type" value="Genomic_DNA"/>
</dbReference>
<dbReference type="Gene3D" id="3.30.420.10">
    <property type="entry name" value="Ribonuclease H-like superfamily/Ribonuclease H"/>
    <property type="match status" value="1"/>
</dbReference>
<evidence type="ECO:0000313" key="1">
    <source>
        <dbReference type="EMBL" id="RDX86505.1"/>
    </source>
</evidence>
<proteinExistence type="predicted"/>
<dbReference type="InterPro" id="IPR039537">
    <property type="entry name" value="Retrotran_Ty1/copia-like"/>
</dbReference>
<dbReference type="GO" id="GO:0003676">
    <property type="term" value="F:nucleic acid binding"/>
    <property type="evidence" value="ECO:0007669"/>
    <property type="project" value="InterPro"/>
</dbReference>
<name>A0A371G7K6_MUCPR</name>
<sequence length="252" mass="29617">MSYNTQKDRWSLNELISQCVQEEERLLGDKTKNVHFASTSQNKEMKNIKGVAKGSSQLKKQKKDEKFTCYFSKKSRHMKKQCLKHNLISISNLDKTKYCKQVISLNKEFKYLCQMKFLNPWTYRTLKFVLNASRENETRKLGAERVKDVLELIHISICGLFPTTSWNGQQYFITFIDDYSRHCYLYLIHEKSQSLDVFKSFKVEVELQIGNKIKVAKSDHGGEYYGRYDGSGEQRPRPFAIFRNTPYRANLA</sequence>